<dbReference type="InterPro" id="IPR044298">
    <property type="entry name" value="MIG/MutY"/>
</dbReference>
<comment type="cofactor">
    <cofactor evidence="13">
        <name>[4Fe-4S] cluster</name>
        <dbReference type="ChEBI" id="CHEBI:49883"/>
    </cofactor>
    <text evidence="13">Binds 1 [4Fe-4S] cluster.</text>
</comment>
<keyword evidence="16" id="KW-1185">Reference proteome</keyword>
<feature type="non-terminal residue" evidence="15">
    <location>
        <position position="1"/>
    </location>
</feature>
<dbReference type="SUPFAM" id="SSF55811">
    <property type="entry name" value="Nudix"/>
    <property type="match status" value="1"/>
</dbReference>
<dbReference type="GO" id="GO:0000701">
    <property type="term" value="F:purine-specific mismatch base pair DNA N-glycosylase activity"/>
    <property type="evidence" value="ECO:0007669"/>
    <property type="project" value="UniProtKB-EC"/>
</dbReference>
<gene>
    <name evidence="15" type="ORF">B0H67DRAFT_471749</name>
</gene>
<evidence type="ECO:0000256" key="10">
    <source>
        <dbReference type="ARBA" id="ARBA00023014"/>
    </source>
</evidence>
<dbReference type="InterPro" id="IPR011257">
    <property type="entry name" value="DNA_glycosylase"/>
</dbReference>
<keyword evidence="9 13" id="KW-0408">Iron</keyword>
<feature type="domain" description="HhH-GPD" evidence="14">
    <location>
        <begin position="37"/>
        <end position="193"/>
    </location>
</feature>
<dbReference type="GO" id="GO:0032357">
    <property type="term" value="F:oxidized purine DNA binding"/>
    <property type="evidence" value="ECO:0007669"/>
    <property type="project" value="TreeGrafter"/>
</dbReference>
<dbReference type="GO" id="GO:0006285">
    <property type="term" value="P:base-excision repair, AP site formation"/>
    <property type="evidence" value="ECO:0007669"/>
    <property type="project" value="UniProtKB-ARBA"/>
</dbReference>
<keyword evidence="7 13" id="KW-0227">DNA damage</keyword>
<evidence type="ECO:0000256" key="1">
    <source>
        <dbReference type="ARBA" id="ARBA00000843"/>
    </source>
</evidence>
<dbReference type="GO" id="GO:0046872">
    <property type="term" value="F:metal ion binding"/>
    <property type="evidence" value="ECO:0007669"/>
    <property type="project" value="UniProtKB-UniRule"/>
</dbReference>
<dbReference type="InterPro" id="IPR003265">
    <property type="entry name" value="HhH-GPD_domain"/>
</dbReference>
<evidence type="ECO:0000313" key="15">
    <source>
        <dbReference type="EMBL" id="KAK0724123.1"/>
    </source>
</evidence>
<evidence type="ECO:0000256" key="11">
    <source>
        <dbReference type="ARBA" id="ARBA00023204"/>
    </source>
</evidence>
<dbReference type="GO" id="GO:0034039">
    <property type="term" value="F:8-oxo-7,8-dihydroguanine DNA N-glycosylase activity"/>
    <property type="evidence" value="ECO:0007669"/>
    <property type="project" value="TreeGrafter"/>
</dbReference>
<dbReference type="Pfam" id="PF00730">
    <property type="entry name" value="HhH-GPD"/>
    <property type="match status" value="1"/>
</dbReference>
<evidence type="ECO:0000256" key="8">
    <source>
        <dbReference type="ARBA" id="ARBA00022801"/>
    </source>
</evidence>
<dbReference type="SUPFAM" id="SSF48150">
    <property type="entry name" value="DNA-glycosylase"/>
    <property type="match status" value="1"/>
</dbReference>
<evidence type="ECO:0000256" key="6">
    <source>
        <dbReference type="ARBA" id="ARBA00022723"/>
    </source>
</evidence>
<reference evidence="15" key="1">
    <citation type="submission" date="2023-06" db="EMBL/GenBank/DDBJ databases">
        <title>Genome-scale phylogeny and comparative genomics of the fungal order Sordariales.</title>
        <authorList>
            <consortium name="Lawrence Berkeley National Laboratory"/>
            <person name="Hensen N."/>
            <person name="Bonometti L."/>
            <person name="Westerberg I."/>
            <person name="Brannstrom I.O."/>
            <person name="Guillou S."/>
            <person name="Cros-Aarteil S."/>
            <person name="Calhoun S."/>
            <person name="Haridas S."/>
            <person name="Kuo A."/>
            <person name="Mondo S."/>
            <person name="Pangilinan J."/>
            <person name="Riley R."/>
            <person name="Labutti K."/>
            <person name="Andreopoulos B."/>
            <person name="Lipzen A."/>
            <person name="Chen C."/>
            <person name="Yanf M."/>
            <person name="Daum C."/>
            <person name="Ng V."/>
            <person name="Clum A."/>
            <person name="Steindorff A."/>
            <person name="Ohm R."/>
            <person name="Martin F."/>
            <person name="Silar P."/>
            <person name="Natvig D."/>
            <person name="Lalanne C."/>
            <person name="Gautier V."/>
            <person name="Ament-Velasquez S.L."/>
            <person name="Kruys A."/>
            <person name="Hutchinson M.I."/>
            <person name="Powell A.J."/>
            <person name="Barry K."/>
            <person name="Miller A.N."/>
            <person name="Grigoriev I.V."/>
            <person name="Debuchy R."/>
            <person name="Gladieux P."/>
            <person name="Thoren M.H."/>
            <person name="Johannesson H."/>
        </authorList>
    </citation>
    <scope>NUCLEOTIDE SEQUENCE</scope>
    <source>
        <strain evidence="15">SMH4607-1</strain>
    </source>
</reference>
<dbReference type="Pfam" id="PF14815">
    <property type="entry name" value="NUDIX_4"/>
    <property type="match status" value="1"/>
</dbReference>
<dbReference type="InterPro" id="IPR023170">
    <property type="entry name" value="HhH_base_excis_C"/>
</dbReference>
<dbReference type="PANTHER" id="PTHR42944">
    <property type="entry name" value="ADENINE DNA GLYCOSYLASE"/>
    <property type="match status" value="1"/>
</dbReference>
<dbReference type="InterPro" id="IPR029119">
    <property type="entry name" value="MutY_C"/>
</dbReference>
<dbReference type="Pfam" id="PF00633">
    <property type="entry name" value="HHH"/>
    <property type="match status" value="1"/>
</dbReference>
<dbReference type="InterPro" id="IPR000445">
    <property type="entry name" value="HhH_motif"/>
</dbReference>
<keyword evidence="5" id="KW-0004">4Fe-4S</keyword>
<comment type="function">
    <text evidence="13">Adenine glycosylase active on G-A mispairs.</text>
</comment>
<evidence type="ECO:0000256" key="4">
    <source>
        <dbReference type="ARBA" id="ARBA00022023"/>
    </source>
</evidence>
<evidence type="ECO:0000256" key="12">
    <source>
        <dbReference type="ARBA" id="ARBA00023295"/>
    </source>
</evidence>
<protein>
    <recommendedName>
        <fullName evidence="4 13">Adenine DNA glycosylase</fullName>
        <ecNumber evidence="3 13">3.2.2.31</ecNumber>
    </recommendedName>
</protein>
<name>A0AA40AY44_9PEZI</name>
<dbReference type="FunFam" id="1.10.340.30:FF:000002">
    <property type="entry name" value="Adenine DNA glycosylase"/>
    <property type="match status" value="1"/>
</dbReference>
<sequence>ALLTWFSTTQTTRAMPWRKPFAPSQQRAYEVWISEIMLQQTRVATVVNYWTAWMAAFPTLEALAGAGPDAVLAAWRGLGYYGRARRVHAAARVCVGMGGVPGTVAALMGVPGIGRYTAGAVAAIVFGRVAAMVDGNVLRVLSRQMGVCGDVKERRVVEAVWAAAEGLVRSVAGGEEGERPGLWGQALMELGSTVCTPTPRCGACPVTASCRVYQEGCTLAAGGVLETGDVEECGLCAPLEGDAERETAKPKHAAEQDTSHFFAAPSGGTAPTPDARTLEIIVNHARKFPLKKPKKKVREEETLVCAIRAPDGRYLIHRRPEKGMLAGLWEFPSRVLAASNDSAAGARRAGAAAYVSGLVSGAVKGGAPRGKRKREAGPRHVGELGSIPWLFSHLKLTMHVHLFEVGHVDGAGSESPTSRWASPEDIEGESMGTGMRKCWTLIKEA</sequence>
<proteinExistence type="inferred from homology"/>
<keyword evidence="12 13" id="KW-0326">Glycosidase</keyword>
<dbReference type="EC" id="3.2.2.31" evidence="3 13"/>
<feature type="non-terminal residue" evidence="15">
    <location>
        <position position="445"/>
    </location>
</feature>
<keyword evidence="8" id="KW-0378">Hydrolase</keyword>
<dbReference type="SMART" id="SM00478">
    <property type="entry name" value="ENDO3c"/>
    <property type="match status" value="1"/>
</dbReference>
<organism evidence="15 16">
    <name type="scientific">Lasiosphaeris hirsuta</name>
    <dbReference type="NCBI Taxonomy" id="260670"/>
    <lineage>
        <taxon>Eukaryota</taxon>
        <taxon>Fungi</taxon>
        <taxon>Dikarya</taxon>
        <taxon>Ascomycota</taxon>
        <taxon>Pezizomycotina</taxon>
        <taxon>Sordariomycetes</taxon>
        <taxon>Sordariomycetidae</taxon>
        <taxon>Sordariales</taxon>
        <taxon>Lasiosphaeriaceae</taxon>
        <taxon>Lasiosphaeris</taxon>
    </lineage>
</organism>
<comment type="catalytic activity">
    <reaction evidence="1 13">
        <text>Hydrolyzes free adenine bases from 7,8-dihydro-8-oxoguanine:adenine mismatched double-stranded DNA, leaving an apurinic site.</text>
        <dbReference type="EC" id="3.2.2.31"/>
    </reaction>
</comment>
<dbReference type="CDD" id="cd03431">
    <property type="entry name" value="NUDIX_DNA_Glycosylase_C-MutY"/>
    <property type="match status" value="1"/>
</dbReference>
<evidence type="ECO:0000256" key="7">
    <source>
        <dbReference type="ARBA" id="ARBA00022763"/>
    </source>
</evidence>
<dbReference type="InterPro" id="IPR015797">
    <property type="entry name" value="NUDIX_hydrolase-like_dom_sf"/>
</dbReference>
<evidence type="ECO:0000256" key="5">
    <source>
        <dbReference type="ARBA" id="ARBA00022485"/>
    </source>
</evidence>
<comment type="caution">
    <text evidence="15">The sequence shown here is derived from an EMBL/GenBank/DDBJ whole genome shotgun (WGS) entry which is preliminary data.</text>
</comment>
<keyword evidence="6" id="KW-0479">Metal-binding</keyword>
<dbReference type="Proteomes" id="UP001172102">
    <property type="component" value="Unassembled WGS sequence"/>
</dbReference>
<keyword evidence="10" id="KW-0411">Iron-sulfur</keyword>
<keyword evidence="11" id="KW-0234">DNA repair</keyword>
<evidence type="ECO:0000256" key="3">
    <source>
        <dbReference type="ARBA" id="ARBA00012045"/>
    </source>
</evidence>
<dbReference type="Gene3D" id="1.10.340.30">
    <property type="entry name" value="Hypothetical protein, domain 2"/>
    <property type="match status" value="1"/>
</dbReference>
<dbReference type="GO" id="GO:0005634">
    <property type="term" value="C:nucleus"/>
    <property type="evidence" value="ECO:0007669"/>
    <property type="project" value="TreeGrafter"/>
</dbReference>
<dbReference type="AlphaFoldDB" id="A0AA40AY44"/>
<evidence type="ECO:0000256" key="2">
    <source>
        <dbReference type="ARBA" id="ARBA00008343"/>
    </source>
</evidence>
<evidence type="ECO:0000313" key="16">
    <source>
        <dbReference type="Proteomes" id="UP001172102"/>
    </source>
</evidence>
<comment type="similarity">
    <text evidence="2 13">Belongs to the Nth/MutY family.</text>
</comment>
<evidence type="ECO:0000256" key="9">
    <source>
        <dbReference type="ARBA" id="ARBA00023004"/>
    </source>
</evidence>
<dbReference type="Gene3D" id="3.90.79.10">
    <property type="entry name" value="Nucleoside Triphosphate Pyrophosphohydrolase"/>
    <property type="match status" value="1"/>
</dbReference>
<dbReference type="EMBL" id="JAUKUA010000002">
    <property type="protein sequence ID" value="KAK0724123.1"/>
    <property type="molecule type" value="Genomic_DNA"/>
</dbReference>
<dbReference type="GO" id="GO:0035485">
    <property type="term" value="F:adenine/guanine mispair binding"/>
    <property type="evidence" value="ECO:0007669"/>
    <property type="project" value="TreeGrafter"/>
</dbReference>
<dbReference type="GO" id="GO:0051539">
    <property type="term" value="F:4 iron, 4 sulfur cluster binding"/>
    <property type="evidence" value="ECO:0007669"/>
    <property type="project" value="UniProtKB-UniRule"/>
</dbReference>
<dbReference type="CDD" id="cd00056">
    <property type="entry name" value="ENDO3c"/>
    <property type="match status" value="1"/>
</dbReference>
<dbReference type="GO" id="GO:0006298">
    <property type="term" value="P:mismatch repair"/>
    <property type="evidence" value="ECO:0007669"/>
    <property type="project" value="TreeGrafter"/>
</dbReference>
<dbReference type="PANTHER" id="PTHR42944:SF1">
    <property type="entry name" value="ADENINE DNA GLYCOSYLASE"/>
    <property type="match status" value="1"/>
</dbReference>
<evidence type="ECO:0000256" key="13">
    <source>
        <dbReference type="RuleBase" id="RU365096"/>
    </source>
</evidence>
<accession>A0AA40AY44</accession>
<dbReference type="Gene3D" id="1.10.1670.10">
    <property type="entry name" value="Helix-hairpin-Helix base-excision DNA repair enzymes (C-terminal)"/>
    <property type="match status" value="1"/>
</dbReference>
<evidence type="ECO:0000259" key="14">
    <source>
        <dbReference type="SMART" id="SM00478"/>
    </source>
</evidence>